<evidence type="ECO:0000259" key="5">
    <source>
        <dbReference type="Pfam" id="PF01935"/>
    </source>
</evidence>
<evidence type="ECO:0000256" key="4">
    <source>
        <dbReference type="ARBA" id="ARBA00048988"/>
    </source>
</evidence>
<protein>
    <submittedName>
        <fullName evidence="6">ATP-binding protein</fullName>
    </submittedName>
</protein>
<dbReference type="Gene3D" id="3.40.50.300">
    <property type="entry name" value="P-loop containing nucleotide triphosphate hydrolases"/>
    <property type="match status" value="2"/>
</dbReference>
<reference evidence="6" key="1">
    <citation type="journal article" date="2022" name="Nat. Microbiol.">
        <title>Unique mobile elements and scalable gene flow at the prokaryote-eukaryote boundary revealed by circularized Asgard archaea genomes.</title>
        <authorList>
            <person name="Wu F."/>
            <person name="Speth D.R."/>
            <person name="Philosof A."/>
            <person name="Cremiere A."/>
            <person name="Narayanan A."/>
            <person name="Barco R.A."/>
            <person name="Connon S.A."/>
            <person name="Amend J.P."/>
            <person name="Antoshechkin I.A."/>
            <person name="Orphan V.J."/>
        </authorList>
    </citation>
    <scope>NUCLEOTIDE SEQUENCE</scope>
    <source>
        <strain evidence="6">PM71</strain>
    </source>
</reference>
<evidence type="ECO:0000256" key="1">
    <source>
        <dbReference type="ARBA" id="ARBA00007816"/>
    </source>
</evidence>
<dbReference type="GO" id="GO:0005524">
    <property type="term" value="F:ATP binding"/>
    <property type="evidence" value="ECO:0007669"/>
    <property type="project" value="UniProtKB-KW"/>
</dbReference>
<accession>A0A9Y1BKE7</accession>
<comment type="catalytic activity">
    <reaction evidence="4">
        <text>ATP + H2O = ADP + phosphate + H(+)</text>
        <dbReference type="Rhea" id="RHEA:13065"/>
        <dbReference type="ChEBI" id="CHEBI:15377"/>
        <dbReference type="ChEBI" id="CHEBI:15378"/>
        <dbReference type="ChEBI" id="CHEBI:30616"/>
        <dbReference type="ChEBI" id="CHEBI:43474"/>
        <dbReference type="ChEBI" id="CHEBI:456216"/>
        <dbReference type="EC" id="5.6.2.4"/>
    </reaction>
</comment>
<dbReference type="SUPFAM" id="SSF52540">
    <property type="entry name" value="P-loop containing nucleoside triphosphate hydrolases"/>
    <property type="match status" value="1"/>
</dbReference>
<dbReference type="PANTHER" id="PTHR42957:SF2">
    <property type="entry name" value="HELICASE HERA CENTRAL DOMAIN-CONTAINING PROTEIN"/>
    <property type="match status" value="1"/>
</dbReference>
<comment type="catalytic activity">
    <reaction evidence="2">
        <text>Couples ATP hydrolysis with the unwinding of duplex DNA by translocating in the 3'-5' direction.</text>
        <dbReference type="EC" id="5.6.2.4"/>
    </reaction>
</comment>
<evidence type="ECO:0000256" key="3">
    <source>
        <dbReference type="ARBA" id="ARBA00048954"/>
    </source>
</evidence>
<dbReference type="GO" id="GO:0043139">
    <property type="term" value="F:5'-3' DNA helicase activity"/>
    <property type="evidence" value="ECO:0007669"/>
    <property type="project" value="UniProtKB-EC"/>
</dbReference>
<organism evidence="6">
    <name type="scientific">Candidatus Heimdallarchaeum aukensis</name>
    <dbReference type="NCBI Taxonomy" id="2876573"/>
    <lineage>
        <taxon>Archaea</taxon>
        <taxon>Promethearchaeati</taxon>
        <taxon>Candidatus Heimdallarchaeota</taxon>
        <taxon>Candidatus Heimdallarchaeia (ex Rinke et al. 2021) (nom. nud.)</taxon>
        <taxon>Candidatus Heimdallarchaeales</taxon>
        <taxon>Candidatus Heimdallarchaeaceae</taxon>
        <taxon>Candidatus Heimdallarchaeum</taxon>
    </lineage>
</organism>
<dbReference type="GO" id="GO:0043138">
    <property type="term" value="F:3'-5' DNA helicase activity"/>
    <property type="evidence" value="ECO:0007669"/>
    <property type="project" value="UniProtKB-EC"/>
</dbReference>
<dbReference type="EMBL" id="CP084166">
    <property type="protein sequence ID" value="UJG40683.1"/>
    <property type="molecule type" value="Genomic_DNA"/>
</dbReference>
<feature type="domain" description="Helicase HerA central" evidence="5">
    <location>
        <begin position="140"/>
        <end position="349"/>
    </location>
</feature>
<dbReference type="Pfam" id="PF01935">
    <property type="entry name" value="DUF87"/>
    <property type="match status" value="1"/>
</dbReference>
<evidence type="ECO:0000256" key="2">
    <source>
        <dbReference type="ARBA" id="ARBA00034617"/>
    </source>
</evidence>
<dbReference type="AlphaFoldDB" id="A0A9Y1BKE7"/>
<dbReference type="InterPro" id="IPR027417">
    <property type="entry name" value="P-loop_NTPase"/>
</dbReference>
<dbReference type="Proteomes" id="UP001201020">
    <property type="component" value="Chromosome"/>
</dbReference>
<gene>
    <name evidence="6" type="ORF">K9W45_12715</name>
</gene>
<dbReference type="InterPro" id="IPR008571">
    <property type="entry name" value="HerA-like"/>
</dbReference>
<comment type="catalytic activity">
    <reaction evidence="3">
        <text>ATP + H2O = ADP + phosphate + H(+)</text>
        <dbReference type="Rhea" id="RHEA:13065"/>
        <dbReference type="ChEBI" id="CHEBI:15377"/>
        <dbReference type="ChEBI" id="CHEBI:15378"/>
        <dbReference type="ChEBI" id="CHEBI:30616"/>
        <dbReference type="ChEBI" id="CHEBI:43474"/>
        <dbReference type="ChEBI" id="CHEBI:456216"/>
        <dbReference type="EC" id="5.6.2.3"/>
    </reaction>
</comment>
<dbReference type="InterPro" id="IPR002789">
    <property type="entry name" value="HerA_central"/>
</dbReference>
<dbReference type="PANTHER" id="PTHR42957">
    <property type="entry name" value="HELICASE MJ1565-RELATED"/>
    <property type="match status" value="1"/>
</dbReference>
<sequence length="496" mass="55951">MKMIGTVIVTQNTPNPSEFHFVITKDSKDFQLKRDMYIVVETPEEEGKVIAQVKDIIKTNRYFSSPSAVKAYETSGKTLASIFPADSWEYIIAKAKALGIHTKKGVKRLQHPVSPGDNVFLADASLLSKFLGLDQNNGLYIGKLEHHDVKVKLNLTRFLQKHLAILAISGAGKSYTVSVLLEELLNRKKEQGRIATILFDVHGEYKGLKETGAELSEQIEVISASYIQFATHSISAAQFANFQPDISPVQLRELYVILGRMYNEKVKKGVSYTISDIMEEIENDERMNQRTKDALNGWLFELKKTKLFGVKEFPDLKEKTKPGKLLIIDLSDFTSLRQKQMIVSYTLSRLFELRKKSEIPPVSVILEEAHQFAPESKLSLAISRPIINTIAREGRKFFISLILISQRPVNLSTTTLSQCNTQIIMKIMNPYDLEFIGRTSEGIDRDTLNSITTLGVGEAIVVGNAVNHPIYVKVRERITKNLETKNLEQVAKNFDL</sequence>
<evidence type="ECO:0000313" key="6">
    <source>
        <dbReference type="EMBL" id="UJG40683.1"/>
    </source>
</evidence>
<name>A0A9Y1BKE7_9ARCH</name>
<keyword evidence="6" id="KW-0067">ATP-binding</keyword>
<comment type="similarity">
    <text evidence="1">Belongs to the HerA family.</text>
</comment>
<proteinExistence type="inferred from homology"/>
<keyword evidence="6" id="KW-0547">Nucleotide-binding</keyword>